<dbReference type="Gene3D" id="1.25.40.20">
    <property type="entry name" value="Ankyrin repeat-containing domain"/>
    <property type="match status" value="2"/>
</dbReference>
<comment type="caution">
    <text evidence="3">The sequence shown here is derived from an EMBL/GenBank/DDBJ whole genome shotgun (WGS) entry which is preliminary data.</text>
</comment>
<name>A0AAD8IC32_9APIA</name>
<evidence type="ECO:0000259" key="2">
    <source>
        <dbReference type="Pfam" id="PF13962"/>
    </source>
</evidence>
<dbReference type="InterPro" id="IPR026961">
    <property type="entry name" value="PGG_dom"/>
</dbReference>
<feature type="transmembrane region" description="Helical" evidence="1">
    <location>
        <begin position="637"/>
        <end position="655"/>
    </location>
</feature>
<proteinExistence type="predicted"/>
<dbReference type="SMART" id="SM00248">
    <property type="entry name" value="ANK"/>
    <property type="match status" value="4"/>
</dbReference>
<dbReference type="PANTHER" id="PTHR24177">
    <property type="entry name" value="CASKIN"/>
    <property type="match status" value="1"/>
</dbReference>
<feature type="transmembrane region" description="Helical" evidence="1">
    <location>
        <begin position="527"/>
        <end position="545"/>
    </location>
</feature>
<dbReference type="PANTHER" id="PTHR24177:SF292">
    <property type="entry name" value="ANKYRIN REPEAT FAMILY PROTEIN-RELATED"/>
    <property type="match status" value="1"/>
</dbReference>
<evidence type="ECO:0000313" key="4">
    <source>
        <dbReference type="Proteomes" id="UP001237642"/>
    </source>
</evidence>
<keyword evidence="1" id="KW-0472">Membrane</keyword>
<reference evidence="3" key="2">
    <citation type="submission" date="2023-05" db="EMBL/GenBank/DDBJ databases">
        <authorList>
            <person name="Schelkunov M.I."/>
        </authorList>
    </citation>
    <scope>NUCLEOTIDE SEQUENCE</scope>
    <source>
        <strain evidence="3">Hsosn_3</strain>
        <tissue evidence="3">Leaf</tissue>
    </source>
</reference>
<evidence type="ECO:0000256" key="1">
    <source>
        <dbReference type="SAM" id="Phobius"/>
    </source>
</evidence>
<organism evidence="3 4">
    <name type="scientific">Heracleum sosnowskyi</name>
    <dbReference type="NCBI Taxonomy" id="360622"/>
    <lineage>
        <taxon>Eukaryota</taxon>
        <taxon>Viridiplantae</taxon>
        <taxon>Streptophyta</taxon>
        <taxon>Embryophyta</taxon>
        <taxon>Tracheophyta</taxon>
        <taxon>Spermatophyta</taxon>
        <taxon>Magnoliopsida</taxon>
        <taxon>eudicotyledons</taxon>
        <taxon>Gunneridae</taxon>
        <taxon>Pentapetalae</taxon>
        <taxon>asterids</taxon>
        <taxon>campanulids</taxon>
        <taxon>Apiales</taxon>
        <taxon>Apiaceae</taxon>
        <taxon>Apioideae</taxon>
        <taxon>apioid superclade</taxon>
        <taxon>Tordylieae</taxon>
        <taxon>Tordyliinae</taxon>
        <taxon>Heracleum</taxon>
    </lineage>
</organism>
<feature type="transmembrane region" description="Helical" evidence="1">
    <location>
        <begin position="601"/>
        <end position="631"/>
    </location>
</feature>
<dbReference type="GO" id="GO:0016020">
    <property type="term" value="C:membrane"/>
    <property type="evidence" value="ECO:0007669"/>
    <property type="project" value="TreeGrafter"/>
</dbReference>
<dbReference type="Pfam" id="PF12796">
    <property type="entry name" value="Ank_2"/>
    <property type="match status" value="1"/>
</dbReference>
<dbReference type="EMBL" id="JAUIZM010000005">
    <property type="protein sequence ID" value="KAK1382989.1"/>
    <property type="molecule type" value="Genomic_DNA"/>
</dbReference>
<feature type="domain" description="PGG" evidence="2">
    <location>
        <begin position="517"/>
        <end position="629"/>
    </location>
</feature>
<feature type="transmembrane region" description="Helical" evidence="1">
    <location>
        <begin position="565"/>
        <end position="589"/>
    </location>
</feature>
<keyword evidence="1" id="KW-0812">Transmembrane</keyword>
<dbReference type="InterPro" id="IPR002110">
    <property type="entry name" value="Ankyrin_rpt"/>
</dbReference>
<keyword evidence="1" id="KW-1133">Transmembrane helix</keyword>
<dbReference type="SUPFAM" id="SSF48403">
    <property type="entry name" value="Ankyrin repeat"/>
    <property type="match status" value="1"/>
</dbReference>
<dbReference type="InterPro" id="IPR036770">
    <property type="entry name" value="Ankyrin_rpt-contain_sf"/>
</dbReference>
<dbReference type="Proteomes" id="UP001237642">
    <property type="component" value="Unassembled WGS sequence"/>
</dbReference>
<keyword evidence="4" id="KW-1185">Reference proteome</keyword>
<evidence type="ECO:0000313" key="3">
    <source>
        <dbReference type="EMBL" id="KAK1382989.1"/>
    </source>
</evidence>
<dbReference type="AlphaFoldDB" id="A0AAD8IC32"/>
<reference evidence="3" key="1">
    <citation type="submission" date="2023-02" db="EMBL/GenBank/DDBJ databases">
        <title>Genome of toxic invasive species Heracleum sosnowskyi carries increased number of genes despite the absence of recent whole-genome duplications.</title>
        <authorList>
            <person name="Schelkunov M."/>
            <person name="Shtratnikova V."/>
            <person name="Makarenko M."/>
            <person name="Klepikova A."/>
            <person name="Omelchenko D."/>
            <person name="Novikova G."/>
            <person name="Obukhova E."/>
            <person name="Bogdanov V."/>
            <person name="Penin A."/>
            <person name="Logacheva M."/>
        </authorList>
    </citation>
    <scope>NUCLEOTIDE SEQUENCE</scope>
    <source>
        <strain evidence="3">Hsosn_3</strain>
        <tissue evidence="3">Leaf</tissue>
    </source>
</reference>
<gene>
    <name evidence="3" type="ORF">POM88_020724</name>
</gene>
<accession>A0AAD8IC32</accession>
<protein>
    <submittedName>
        <fullName evidence="3">PGG domain-containing protein</fullName>
    </submittedName>
</protein>
<dbReference type="Pfam" id="PF13962">
    <property type="entry name" value="PGG"/>
    <property type="match status" value="1"/>
</dbReference>
<sequence length="682" mass="76822">MSHAPIVHHCSLSQGPAYNMSHIHHCKEIGKKLTLYSWTTRTDTNNVQPHIYEKYFSSLLLQIFHNERKIGTLQYSLSPTIAVYQATFKIFGNGSSMENGINANEEMQESIINIPAQNRNSSAHLYLRSPCGNEQKKDYLSKGRPLYIAAKNGEWTEAEKIFKINPDAVRAYITEGLETSLHISALADKVGFVKNLVPLMEKDDLAIKNRAGNTALCLAAVSGNVEIAKVLTKKHPELGQIRGGDKTLPIMIAANLGNGAMVGYLYEYSSTHWTEEEEDELLTECISSDLFDVALKMIKINPKLAVSQNALEMLAAKPMEDRSKKRSWEFYFYSGSEEASKEKSIKIQSYELLKTMLEHAFTTEDLDITNIVRKGPQLLFDAARRGNIHLFKLLIDYYPELVWKTHNGLSMFHAAVEHRHESIFDLLHSMDEVRRLVTTYADTKTGDNMLHLAATLAPKDKLNTVAGAAFQMQEAIRWYKAVEKIVPPAYKHMQNNKGSTPADIFDHEQKKLSEEGEKWMKAAAKSCMLVAALIATVMFTAAFTVPGDNDNVRYPYLLNKVSLELLYISEVVGMFLSSTSMLMFLSILTSRVNKFAFQHSLPCLLMIGVTTLFGSIVSMVIAFCTAIFLSYHHTSTGVSVLLFLFALVPIIFIFLKFRLLVDIIRSTFVSRFLLRSSRIPDH</sequence>